<evidence type="ECO:0000313" key="2">
    <source>
        <dbReference type="EMBL" id="NYH19292.1"/>
    </source>
</evidence>
<keyword evidence="2" id="KW-0223">Dioxygenase</keyword>
<comment type="caution">
    <text evidence="2">The sequence shown here is derived from an EMBL/GenBank/DDBJ whole genome shotgun (WGS) entry which is preliminary data.</text>
</comment>
<dbReference type="GO" id="GO:0051213">
    <property type="term" value="F:dioxygenase activity"/>
    <property type="evidence" value="ECO:0007669"/>
    <property type="project" value="UniProtKB-KW"/>
</dbReference>
<dbReference type="AlphaFoldDB" id="A0A7Y9WEL3"/>
<dbReference type="Proteomes" id="UP000572540">
    <property type="component" value="Unassembled WGS sequence"/>
</dbReference>
<feature type="domain" description="VOC" evidence="1">
    <location>
        <begin position="21"/>
        <end position="148"/>
    </location>
</feature>
<evidence type="ECO:0000313" key="3">
    <source>
        <dbReference type="Proteomes" id="UP000572540"/>
    </source>
</evidence>
<organism evidence="2 3">
    <name type="scientific">Paraburkholderia bryophila</name>
    <dbReference type="NCBI Taxonomy" id="420952"/>
    <lineage>
        <taxon>Bacteria</taxon>
        <taxon>Pseudomonadati</taxon>
        <taxon>Pseudomonadota</taxon>
        <taxon>Betaproteobacteria</taxon>
        <taxon>Burkholderiales</taxon>
        <taxon>Burkholderiaceae</taxon>
        <taxon>Paraburkholderia</taxon>
    </lineage>
</organism>
<dbReference type="GO" id="GO:0016829">
    <property type="term" value="F:lyase activity"/>
    <property type="evidence" value="ECO:0007669"/>
    <property type="project" value="UniProtKB-KW"/>
</dbReference>
<reference evidence="2 3" key="1">
    <citation type="submission" date="2020-07" db="EMBL/GenBank/DDBJ databases">
        <title>Exploring microbial biodiversity for novel pathways involved in the catabolism of aromatic compounds derived from lignin.</title>
        <authorList>
            <person name="Elkins J."/>
        </authorList>
    </citation>
    <scope>NUCLEOTIDE SEQUENCE [LARGE SCALE GENOMIC DNA]</scope>
    <source>
        <strain evidence="2 3">H2C3B</strain>
    </source>
</reference>
<keyword evidence="2" id="KW-0560">Oxidoreductase</keyword>
<gene>
    <name evidence="2" type="ORF">GGD41_006520</name>
</gene>
<name>A0A7Y9WEL3_9BURK</name>
<dbReference type="RefSeq" id="WP_179705553.1">
    <property type="nucleotide sequence ID" value="NZ_JACCAU010000001.1"/>
</dbReference>
<evidence type="ECO:0000259" key="1">
    <source>
        <dbReference type="PROSITE" id="PS51819"/>
    </source>
</evidence>
<dbReference type="InterPro" id="IPR029068">
    <property type="entry name" value="Glyas_Bleomycin-R_OHBP_Dase"/>
</dbReference>
<dbReference type="SUPFAM" id="SSF54593">
    <property type="entry name" value="Glyoxalase/Bleomycin resistance protein/Dihydroxybiphenyl dioxygenase"/>
    <property type="match status" value="1"/>
</dbReference>
<dbReference type="Pfam" id="PF00903">
    <property type="entry name" value="Glyoxalase"/>
    <property type="match status" value="1"/>
</dbReference>
<accession>A0A7Y9WEL3</accession>
<dbReference type="PANTHER" id="PTHR46142">
    <property type="match status" value="1"/>
</dbReference>
<keyword evidence="2" id="KW-0456">Lyase</keyword>
<proteinExistence type="predicted"/>
<dbReference type="Gene3D" id="3.10.180.10">
    <property type="entry name" value="2,3-Dihydroxybiphenyl 1,2-Dioxygenase, domain 1"/>
    <property type="match status" value="1"/>
</dbReference>
<dbReference type="EMBL" id="JACCAU010000001">
    <property type="protein sequence ID" value="NYH19292.1"/>
    <property type="molecule type" value="Genomic_DNA"/>
</dbReference>
<sequence length="185" mass="20405">MKRHGAFHLLIEEVLLMMIGGIFHCAIRTADLESTLHFYKHALGLKEVPRPAGLTFPGAWLAVPNAVGQAILHVYAGSAAAGKDGDAPVDNERGAVDHISLLAQGFTRFRAQFEKLGISSREQNQNGGTNWQMFIHDPNGIKVELTFDQAAEPELPVPIVAERRYKASERFFNPAEYEALKTRVA</sequence>
<dbReference type="PANTHER" id="PTHR46142:SF3">
    <property type="entry name" value="F18B13.24 PROTEIN"/>
    <property type="match status" value="1"/>
</dbReference>
<dbReference type="PROSITE" id="PS51819">
    <property type="entry name" value="VOC"/>
    <property type="match status" value="1"/>
</dbReference>
<dbReference type="InterPro" id="IPR037523">
    <property type="entry name" value="VOC_core"/>
</dbReference>
<dbReference type="InterPro" id="IPR004360">
    <property type="entry name" value="Glyas_Fos-R_dOase_dom"/>
</dbReference>
<protein>
    <submittedName>
        <fullName evidence="2">Catechol 2,3-dioxygenase-like lactoylglutathione lyase family enzyme</fullName>
    </submittedName>
</protein>